<dbReference type="SUPFAM" id="SSF111126">
    <property type="entry name" value="Ligand-binding domain in the NO signalling and Golgi transport"/>
    <property type="match status" value="1"/>
</dbReference>
<reference evidence="3" key="1">
    <citation type="submission" date="2017-01" db="EMBL/GenBank/DDBJ databases">
        <authorList>
            <person name="Varghese N."/>
            <person name="Submissions S."/>
        </authorList>
    </citation>
    <scope>NUCLEOTIDE SEQUENCE [LARGE SCALE GENOMIC DNA]</scope>
    <source>
        <strain evidence="3">DSM 29430</strain>
    </source>
</reference>
<feature type="domain" description="4-vinyl reductase 4VR" evidence="1">
    <location>
        <begin position="140"/>
        <end position="201"/>
    </location>
</feature>
<dbReference type="InterPro" id="IPR004096">
    <property type="entry name" value="V4R"/>
</dbReference>
<dbReference type="SMART" id="SM00989">
    <property type="entry name" value="V4R"/>
    <property type="match status" value="1"/>
</dbReference>
<gene>
    <name evidence="2" type="ORF">SAMN05421759_104332</name>
</gene>
<dbReference type="PANTHER" id="PTHR35090">
    <property type="entry name" value="DNA-DIRECTED RNA POLYMERASE SUBUNIT I"/>
    <property type="match status" value="1"/>
</dbReference>
<dbReference type="InterPro" id="IPR024096">
    <property type="entry name" value="NO_sig/Golgi_transp_ligand-bd"/>
</dbReference>
<dbReference type="GO" id="GO:0030494">
    <property type="term" value="P:bacteriochlorophyll biosynthetic process"/>
    <property type="evidence" value="ECO:0007669"/>
    <property type="project" value="InterPro"/>
</dbReference>
<protein>
    <submittedName>
        <fullName evidence="2">Divinyl protochlorophyllide a 8-vinyl-reductase</fullName>
    </submittedName>
</protein>
<dbReference type="GO" id="GO:0015979">
    <property type="term" value="P:photosynthesis"/>
    <property type="evidence" value="ECO:0007669"/>
    <property type="project" value="InterPro"/>
</dbReference>
<evidence type="ECO:0000259" key="1">
    <source>
        <dbReference type="SMART" id="SM00989"/>
    </source>
</evidence>
<dbReference type="RefSeq" id="WP_083950541.1">
    <property type="nucleotide sequence ID" value="NZ_FTOQ01000004.1"/>
</dbReference>
<dbReference type="PANTHER" id="PTHR35090:SF1">
    <property type="entry name" value="SLR0144 PROTEIN"/>
    <property type="match status" value="1"/>
</dbReference>
<evidence type="ECO:0000313" key="2">
    <source>
        <dbReference type="EMBL" id="SIS85564.1"/>
    </source>
</evidence>
<dbReference type="NCBIfam" id="TIGR02019">
    <property type="entry name" value="BchJ"/>
    <property type="match status" value="1"/>
</dbReference>
<dbReference type="Gene3D" id="3.30.1380.20">
    <property type="entry name" value="Trafficking protein particle complex subunit 3"/>
    <property type="match status" value="1"/>
</dbReference>
<dbReference type="OrthoDB" id="2080515at2"/>
<name>A0A1N7MHB3_9RHOB</name>
<keyword evidence="3" id="KW-1185">Reference proteome</keyword>
<sequence>MAVAYDTTHPPQRQAGLMGANMIVPLHAVIEREIGAAARDEVFHDSGIIEIPAEADLVPEGKVAHLHQLVWQTWPDQAPRMMDMAGRVAAEVFVAHYIPPKARLMLQNMPWSISAWLVGKSARHNAWTFAGSGMFAIQTTSRLALFHNPLALNIQTDRPCCHYYAAMFEHMYQRLSHRDFTCTERCCIATGGDHCAFDISI</sequence>
<accession>A0A1N7MHB3</accession>
<dbReference type="Proteomes" id="UP000186684">
    <property type="component" value="Unassembled WGS sequence"/>
</dbReference>
<dbReference type="AlphaFoldDB" id="A0A1N7MHB3"/>
<dbReference type="STRING" id="633194.SAMN05421759_104332"/>
<proteinExistence type="predicted"/>
<dbReference type="Pfam" id="PF02830">
    <property type="entry name" value="V4R"/>
    <property type="match status" value="1"/>
</dbReference>
<organism evidence="2 3">
    <name type="scientific">Roseivivax lentus</name>
    <dbReference type="NCBI Taxonomy" id="633194"/>
    <lineage>
        <taxon>Bacteria</taxon>
        <taxon>Pseudomonadati</taxon>
        <taxon>Pseudomonadota</taxon>
        <taxon>Alphaproteobacteria</taxon>
        <taxon>Rhodobacterales</taxon>
        <taxon>Roseobacteraceae</taxon>
        <taxon>Roseivivax</taxon>
    </lineage>
</organism>
<dbReference type="InterPro" id="IPR010249">
    <property type="entry name" value="BchJ"/>
</dbReference>
<dbReference type="EMBL" id="FTOQ01000004">
    <property type="protein sequence ID" value="SIS85564.1"/>
    <property type="molecule type" value="Genomic_DNA"/>
</dbReference>
<evidence type="ECO:0000313" key="3">
    <source>
        <dbReference type="Proteomes" id="UP000186684"/>
    </source>
</evidence>